<evidence type="ECO:0000256" key="4">
    <source>
        <dbReference type="ARBA" id="ARBA00022963"/>
    </source>
</evidence>
<organism evidence="10 11">
    <name type="scientific">Clunio marinus</name>
    <dbReference type="NCBI Taxonomy" id="568069"/>
    <lineage>
        <taxon>Eukaryota</taxon>
        <taxon>Metazoa</taxon>
        <taxon>Ecdysozoa</taxon>
        <taxon>Arthropoda</taxon>
        <taxon>Hexapoda</taxon>
        <taxon>Insecta</taxon>
        <taxon>Pterygota</taxon>
        <taxon>Neoptera</taxon>
        <taxon>Endopterygota</taxon>
        <taxon>Diptera</taxon>
        <taxon>Nematocera</taxon>
        <taxon>Chironomoidea</taxon>
        <taxon>Chironomidae</taxon>
        <taxon>Clunio</taxon>
    </lineage>
</organism>
<dbReference type="GO" id="GO:0004620">
    <property type="term" value="F:phospholipase activity"/>
    <property type="evidence" value="ECO:0007669"/>
    <property type="project" value="InterPro"/>
</dbReference>
<proteinExistence type="inferred from homology"/>
<keyword evidence="11" id="KW-1185">Reference proteome</keyword>
<feature type="compositionally biased region" description="Polar residues" evidence="8">
    <location>
        <begin position="404"/>
        <end position="422"/>
    </location>
</feature>
<evidence type="ECO:0000256" key="2">
    <source>
        <dbReference type="ARBA" id="ARBA00022729"/>
    </source>
</evidence>
<accession>A0A1J1IIN7</accession>
<evidence type="ECO:0000256" key="7">
    <source>
        <dbReference type="RuleBase" id="RU364138"/>
    </source>
</evidence>
<dbReference type="EMBL" id="CVRI01000051">
    <property type="protein sequence ID" value="CRK99634.1"/>
    <property type="molecule type" value="Genomic_DNA"/>
</dbReference>
<reference evidence="10 11" key="1">
    <citation type="submission" date="2015-04" db="EMBL/GenBank/DDBJ databases">
        <authorList>
            <person name="Syromyatnikov M.Y."/>
            <person name="Popov V.N."/>
        </authorList>
    </citation>
    <scope>NUCLEOTIDE SEQUENCE [LARGE SCALE GENOMIC DNA]</scope>
</reference>
<keyword evidence="9" id="KW-0812">Transmembrane</keyword>
<keyword evidence="9" id="KW-0472">Membrane</keyword>
<dbReference type="STRING" id="568069.A0A1J1IIN7"/>
<evidence type="ECO:0000256" key="6">
    <source>
        <dbReference type="ARBA" id="ARBA00023180"/>
    </source>
</evidence>
<gene>
    <name evidence="10" type="ORF">CLUMA_CG012945</name>
</gene>
<evidence type="ECO:0000313" key="11">
    <source>
        <dbReference type="Proteomes" id="UP000183832"/>
    </source>
</evidence>
<comment type="function">
    <text evidence="7">Putative phospholipase.</text>
</comment>
<comment type="similarity">
    <text evidence="1 7">Belongs to the phospholipase B-like family.</text>
</comment>
<evidence type="ECO:0000313" key="10">
    <source>
        <dbReference type="EMBL" id="CRK99634.1"/>
    </source>
</evidence>
<evidence type="ECO:0000256" key="8">
    <source>
        <dbReference type="SAM" id="MobiDB-lite"/>
    </source>
</evidence>
<dbReference type="Proteomes" id="UP000183832">
    <property type="component" value="Unassembled WGS sequence"/>
</dbReference>
<dbReference type="PANTHER" id="PTHR12370">
    <property type="entry name" value="PHOSPHOLIPASE B-RELATED"/>
    <property type="match status" value="1"/>
</dbReference>
<protein>
    <recommendedName>
        <fullName evidence="7">Phospholipase B-like</fullName>
        <ecNumber evidence="7">3.1.1.-</ecNumber>
    </recommendedName>
</protein>
<dbReference type="GO" id="GO:0009395">
    <property type="term" value="P:phospholipid catabolic process"/>
    <property type="evidence" value="ECO:0007669"/>
    <property type="project" value="TreeGrafter"/>
</dbReference>
<evidence type="ECO:0000256" key="5">
    <source>
        <dbReference type="ARBA" id="ARBA00023098"/>
    </source>
</evidence>
<dbReference type="PANTHER" id="PTHR12370:SF3">
    <property type="entry name" value="PHOSPHOLIPASE B-LIKE 2-RELATED"/>
    <property type="match status" value="1"/>
</dbReference>
<keyword evidence="6" id="KW-0325">Glycoprotein</keyword>
<dbReference type="OrthoDB" id="419508at2759"/>
<dbReference type="GO" id="GO:0005576">
    <property type="term" value="C:extracellular region"/>
    <property type="evidence" value="ECO:0007669"/>
    <property type="project" value="TreeGrafter"/>
</dbReference>
<name>A0A1J1IIN7_9DIPT</name>
<evidence type="ECO:0000256" key="9">
    <source>
        <dbReference type="SAM" id="Phobius"/>
    </source>
</evidence>
<sequence length="567" mass="65092">MLQALGSNTKTNISYVMFGGCCFLIVGAFFVARMERIEFDETYAYCATVYYSPKTGYRVEYWGQRNDFERISTGCARACYKDQKHSNGLAFIEIETQSGYNDHHQAFCAGILEGSLTWMNIYAQWTNTIESFCRKSNENQKFCIWLRDIVNTNYQNVLTLAKDNHKTDNYHHQIFLFYQQLIGIETGFKKGVERARREFEIPFVDFILLNSRIDIQDLKIYYNEFVANDEKNEVEIMPRVGQMILKVLSNDMGQPKILVGHSADGDYNSMLKIVKTYRFKFHQGPDASSRLVANTDITFSSYPGAITSSDDFYLASGKHSRIIISGVSLKHHESSQLLHGLDLEGTVFLAARVMAANRLSHNGKFWSKVMARDPDIGAKQWLIIDEKRLKFLTDNSSKDDDNEMPSTINNNDIPSDQPSSPTLSSNRNIIWLIDQTWQRLHAEDVTKIFINDSFGWKLDGTPFFKVIQELNGLMAKDNKFNSNLESVDDVAKVLKEKAHRGDLKAFGNIDMKIYSSANEELLVQTGPLTSQDVQPFNWNANNLNNYRHDEHPILWNFPSVQVQFLWN</sequence>
<feature type="region of interest" description="Disordered" evidence="8">
    <location>
        <begin position="394"/>
        <end position="422"/>
    </location>
</feature>
<keyword evidence="3 7" id="KW-0378">Hydrolase</keyword>
<keyword evidence="5 7" id="KW-0443">Lipid metabolism</keyword>
<dbReference type="Pfam" id="PF04916">
    <property type="entry name" value="Phospholip_B"/>
    <property type="match status" value="2"/>
</dbReference>
<keyword evidence="9" id="KW-1133">Transmembrane helix</keyword>
<feature type="transmembrane region" description="Helical" evidence="9">
    <location>
        <begin position="12"/>
        <end position="32"/>
    </location>
</feature>
<evidence type="ECO:0000256" key="3">
    <source>
        <dbReference type="ARBA" id="ARBA00022801"/>
    </source>
</evidence>
<dbReference type="Gene3D" id="3.60.60.30">
    <property type="match status" value="1"/>
</dbReference>
<evidence type="ECO:0000256" key="1">
    <source>
        <dbReference type="ARBA" id="ARBA00007835"/>
    </source>
</evidence>
<keyword evidence="2" id="KW-0732">Signal</keyword>
<keyword evidence="4 7" id="KW-0442">Lipid degradation</keyword>
<dbReference type="EC" id="3.1.1.-" evidence="7"/>
<dbReference type="InterPro" id="IPR007000">
    <property type="entry name" value="PLipase_B-like"/>
</dbReference>
<dbReference type="AlphaFoldDB" id="A0A1J1IIN7"/>